<dbReference type="HOGENOM" id="CLU_031595_0_0_1"/>
<keyword evidence="2" id="KW-0472">Membrane</keyword>
<name>A0A061DP54_THECC</name>
<proteinExistence type="predicted"/>
<reference evidence="4 5" key="1">
    <citation type="journal article" date="2013" name="Genome Biol.">
        <title>The genome sequence of the most widely cultivated cacao type and its use to identify candidate genes regulating pod color.</title>
        <authorList>
            <person name="Motamayor J.C."/>
            <person name="Mockaitis K."/>
            <person name="Schmutz J."/>
            <person name="Haiminen N."/>
            <person name="Iii D.L."/>
            <person name="Cornejo O."/>
            <person name="Findley S.D."/>
            <person name="Zheng P."/>
            <person name="Utro F."/>
            <person name="Royaert S."/>
            <person name="Saski C."/>
            <person name="Jenkins J."/>
            <person name="Podicheti R."/>
            <person name="Zhao M."/>
            <person name="Scheffler B.E."/>
            <person name="Stack J.C."/>
            <person name="Feltus F.A."/>
            <person name="Mustiga G.M."/>
            <person name="Amores F."/>
            <person name="Phillips W."/>
            <person name="Marelli J.P."/>
            <person name="May G.D."/>
            <person name="Shapiro H."/>
            <person name="Ma J."/>
            <person name="Bustamante C.D."/>
            <person name="Schnell R.J."/>
            <person name="Main D."/>
            <person name="Gilbert D."/>
            <person name="Parida L."/>
            <person name="Kuhn D.N."/>
        </authorList>
    </citation>
    <scope>NUCLEOTIDE SEQUENCE [LARGE SCALE GENOMIC DNA]</scope>
    <source>
        <strain evidence="5">cv. Matina 1-6</strain>
    </source>
</reference>
<evidence type="ECO:0000313" key="4">
    <source>
        <dbReference type="EMBL" id="EOX94500.1"/>
    </source>
</evidence>
<dbReference type="OMA" id="RKMPREE"/>
<dbReference type="Pfam" id="PF01764">
    <property type="entry name" value="Lipase_3"/>
    <property type="match status" value="1"/>
</dbReference>
<dbReference type="Proteomes" id="UP000026915">
    <property type="component" value="Chromosome 1"/>
</dbReference>
<dbReference type="Gene3D" id="3.40.50.1820">
    <property type="entry name" value="alpha/beta hydrolase"/>
    <property type="match status" value="1"/>
</dbReference>
<dbReference type="SUPFAM" id="SSF53474">
    <property type="entry name" value="alpha/beta-Hydrolases"/>
    <property type="match status" value="1"/>
</dbReference>
<sequence length="605" mass="68436">MTVIPSSEQPSPSLCQSFRRHREWAERHVSGSLRTAAYICYFYLVCFLLSLVMANQFAKRFLRNLYYTNILIKRQKLYGRFVYGILNRCQSQWSKADGIKELNKEKEAKDEAQVSLKPEVNEKAGYDTRLFKYSSGDEDYIGDTKWKLELAWLTKALEPALQLCRWALPIGNELGDKPPPSTRSVSEIISSIQRSKIGIEGWSLSDLTIGLYLIYLRQASLNPFEDVKGVKITSDSIVQDLIYHIELAKGCYKDNAAILARTSMLRECNVLKFVKNSSVMRPGYYIGIDPRKKLVIFGIRGTHTVYDLITDIVSSSDGEVTFEGYSTHFGTAEAARWFLHHEMGTIRKCLEKYEGFRLRLVGHSLGAATASLLAIMLRKKSQMELGFSPDIVSAVGYATPPCVSKELAENCSDFVTTIVMQDDIVPRLSTSSLARLRNEILQTDWMSVVEKADWKNLIDLVTNAKQVVSSVQDVARKLADYANFKSKKESSDSPIEEESTLVLLASKSKANNVAELKKDEGAHAVPEELFVPGTVYYLKRNVDNHAESSNNRGREYFSLWRRHPGEHFQRIVLSSNLLSDHRCDSHYYALRDVLKGLPMSHDGGI</sequence>
<dbReference type="InParanoid" id="A0A061DP54"/>
<dbReference type="EMBL" id="CM001879">
    <property type="protein sequence ID" value="EOX94500.1"/>
    <property type="molecule type" value="Genomic_DNA"/>
</dbReference>
<keyword evidence="2" id="KW-1133">Transmembrane helix</keyword>
<dbReference type="GO" id="GO:0016787">
    <property type="term" value="F:hydrolase activity"/>
    <property type="evidence" value="ECO:0007669"/>
    <property type="project" value="UniProtKB-KW"/>
</dbReference>
<keyword evidence="2" id="KW-0812">Transmembrane</keyword>
<dbReference type="InterPro" id="IPR002921">
    <property type="entry name" value="Fungal_lipase-type"/>
</dbReference>
<dbReference type="eggNOG" id="KOG2088">
    <property type="taxonomic scope" value="Eukaryota"/>
</dbReference>
<evidence type="ECO:0000259" key="3">
    <source>
        <dbReference type="Pfam" id="PF01764"/>
    </source>
</evidence>
<keyword evidence="5" id="KW-1185">Reference proteome</keyword>
<organism evidence="4 5">
    <name type="scientific">Theobroma cacao</name>
    <name type="common">Cacao</name>
    <name type="synonym">Cocoa</name>
    <dbReference type="NCBI Taxonomy" id="3641"/>
    <lineage>
        <taxon>Eukaryota</taxon>
        <taxon>Viridiplantae</taxon>
        <taxon>Streptophyta</taxon>
        <taxon>Embryophyta</taxon>
        <taxon>Tracheophyta</taxon>
        <taxon>Spermatophyta</taxon>
        <taxon>Magnoliopsida</taxon>
        <taxon>eudicotyledons</taxon>
        <taxon>Gunneridae</taxon>
        <taxon>Pentapetalae</taxon>
        <taxon>rosids</taxon>
        <taxon>malvids</taxon>
        <taxon>Malvales</taxon>
        <taxon>Malvaceae</taxon>
        <taxon>Byttnerioideae</taxon>
        <taxon>Theobroma</taxon>
    </lineage>
</organism>
<protein>
    <submittedName>
        <fullName evidence="4">Alpha/beta-Hydrolases superfamily protein</fullName>
    </submittedName>
</protein>
<evidence type="ECO:0000313" key="5">
    <source>
        <dbReference type="Proteomes" id="UP000026915"/>
    </source>
</evidence>
<dbReference type="GO" id="GO:0006629">
    <property type="term" value="P:lipid metabolic process"/>
    <property type="evidence" value="ECO:0007669"/>
    <property type="project" value="InterPro"/>
</dbReference>
<dbReference type="PANTHER" id="PTHR47418">
    <property type="entry name" value="ALPHA/BETA-HYDROLASES SUPERFAMILY PROTEIN"/>
    <property type="match status" value="1"/>
</dbReference>
<dbReference type="InterPro" id="IPR029058">
    <property type="entry name" value="AB_hydrolase_fold"/>
</dbReference>
<feature type="domain" description="Fungal lipase-type" evidence="3">
    <location>
        <begin position="297"/>
        <end position="430"/>
    </location>
</feature>
<dbReference type="AlphaFoldDB" id="A0A061DP54"/>
<evidence type="ECO:0000256" key="1">
    <source>
        <dbReference type="ARBA" id="ARBA00022801"/>
    </source>
</evidence>
<accession>A0A061DP54</accession>
<keyword evidence="1" id="KW-0378">Hydrolase</keyword>
<gene>
    <name evidence="4" type="ORF">TCM_004102</name>
</gene>
<dbReference type="Gramene" id="EOX94500">
    <property type="protein sequence ID" value="EOX94500"/>
    <property type="gene ID" value="TCM_004102"/>
</dbReference>
<dbReference type="FunCoup" id="A0A061DP54">
    <property type="interactions" value="376"/>
</dbReference>
<feature type="transmembrane region" description="Helical" evidence="2">
    <location>
        <begin position="36"/>
        <end position="54"/>
    </location>
</feature>
<dbReference type="CDD" id="cd00519">
    <property type="entry name" value="Lipase_3"/>
    <property type="match status" value="1"/>
</dbReference>
<evidence type="ECO:0000256" key="2">
    <source>
        <dbReference type="SAM" id="Phobius"/>
    </source>
</evidence>